<gene>
    <name evidence="1" type="ORF">KFL_001850020</name>
</gene>
<protein>
    <submittedName>
        <fullName evidence="1">Uncharacterized protein</fullName>
    </submittedName>
</protein>
<keyword evidence="2" id="KW-1185">Reference proteome</keyword>
<dbReference type="AlphaFoldDB" id="A0A1Y1I6I2"/>
<name>A0A1Y1I6I2_KLENI</name>
<dbReference type="EMBL" id="DF237134">
    <property type="protein sequence ID" value="GAQ84327.1"/>
    <property type="molecule type" value="Genomic_DNA"/>
</dbReference>
<reference evidence="1 2" key="1">
    <citation type="journal article" date="2014" name="Nat. Commun.">
        <title>Klebsormidium flaccidum genome reveals primary factors for plant terrestrial adaptation.</title>
        <authorList>
            <person name="Hori K."/>
            <person name="Maruyama F."/>
            <person name="Fujisawa T."/>
            <person name="Togashi T."/>
            <person name="Yamamoto N."/>
            <person name="Seo M."/>
            <person name="Sato S."/>
            <person name="Yamada T."/>
            <person name="Mori H."/>
            <person name="Tajima N."/>
            <person name="Moriyama T."/>
            <person name="Ikeuchi M."/>
            <person name="Watanabe M."/>
            <person name="Wada H."/>
            <person name="Kobayashi K."/>
            <person name="Saito M."/>
            <person name="Masuda T."/>
            <person name="Sasaki-Sekimoto Y."/>
            <person name="Mashiguchi K."/>
            <person name="Awai K."/>
            <person name="Shimojima M."/>
            <person name="Masuda S."/>
            <person name="Iwai M."/>
            <person name="Nobusawa T."/>
            <person name="Narise T."/>
            <person name="Kondo S."/>
            <person name="Saito H."/>
            <person name="Sato R."/>
            <person name="Murakawa M."/>
            <person name="Ihara Y."/>
            <person name="Oshima-Yamada Y."/>
            <person name="Ohtaka K."/>
            <person name="Satoh M."/>
            <person name="Sonobe K."/>
            <person name="Ishii M."/>
            <person name="Ohtani R."/>
            <person name="Kanamori-Sato M."/>
            <person name="Honoki R."/>
            <person name="Miyazaki D."/>
            <person name="Mochizuki H."/>
            <person name="Umetsu J."/>
            <person name="Higashi K."/>
            <person name="Shibata D."/>
            <person name="Kamiya Y."/>
            <person name="Sato N."/>
            <person name="Nakamura Y."/>
            <person name="Tabata S."/>
            <person name="Ida S."/>
            <person name="Kurokawa K."/>
            <person name="Ohta H."/>
        </authorList>
    </citation>
    <scope>NUCLEOTIDE SEQUENCE [LARGE SCALE GENOMIC DNA]</scope>
    <source>
        <strain evidence="1 2">NIES-2285</strain>
    </source>
</reference>
<organism evidence="1 2">
    <name type="scientific">Klebsormidium nitens</name>
    <name type="common">Green alga</name>
    <name type="synonym">Ulothrix nitens</name>
    <dbReference type="NCBI Taxonomy" id="105231"/>
    <lineage>
        <taxon>Eukaryota</taxon>
        <taxon>Viridiplantae</taxon>
        <taxon>Streptophyta</taxon>
        <taxon>Klebsormidiophyceae</taxon>
        <taxon>Klebsormidiales</taxon>
        <taxon>Klebsormidiaceae</taxon>
        <taxon>Klebsormidium</taxon>
    </lineage>
</organism>
<sequence length="306" mass="33397">MTGDRGFSGKKGEGLTIKQFELMVKGSLEQRFKKLQKDVGNPLEGAEFAGRYCIFLGEFLDNPARLAHEREYEAHCRTSDPVGALLASLRRHFEDHKEGKAHEWVQFRRESGEDLPSLLFRLQGLALDLGQPLGDQELVTKFVTCLDRRLAEQTNLQAMAGTAQAGGAYTLDEAYEAALRVTAMNARLKIAREQVPRISEASRARGGGRPVAALAAPAVVERRVRQPVSKVVAVDTEGLRIVSAAEFAEFLAWKAELQAIAAEGAGAGEGAEEEGSEYDDQEYELSSLALPEGRVMQVTCCGADMI</sequence>
<proteinExistence type="predicted"/>
<evidence type="ECO:0000313" key="2">
    <source>
        <dbReference type="Proteomes" id="UP000054558"/>
    </source>
</evidence>
<evidence type="ECO:0000313" key="1">
    <source>
        <dbReference type="EMBL" id="GAQ84327.1"/>
    </source>
</evidence>
<accession>A0A1Y1I6I2</accession>
<dbReference type="Proteomes" id="UP000054558">
    <property type="component" value="Unassembled WGS sequence"/>
</dbReference>